<name>A0A498SVK0_ACAVI</name>
<protein>
    <submittedName>
        <fullName evidence="2">Uncharacterized protein</fullName>
    </submittedName>
</protein>
<proteinExistence type="predicted"/>
<evidence type="ECO:0000313" key="2">
    <source>
        <dbReference type="EMBL" id="VBB34157.1"/>
    </source>
</evidence>
<organism evidence="2 3">
    <name type="scientific">Acanthocheilonema viteae</name>
    <name type="common">Filarial nematode worm</name>
    <name type="synonym">Dipetalonema viteae</name>
    <dbReference type="NCBI Taxonomy" id="6277"/>
    <lineage>
        <taxon>Eukaryota</taxon>
        <taxon>Metazoa</taxon>
        <taxon>Ecdysozoa</taxon>
        <taxon>Nematoda</taxon>
        <taxon>Chromadorea</taxon>
        <taxon>Rhabditida</taxon>
        <taxon>Spirurina</taxon>
        <taxon>Spiruromorpha</taxon>
        <taxon>Filarioidea</taxon>
        <taxon>Onchocercidae</taxon>
        <taxon>Acanthocheilonema</taxon>
    </lineage>
</organism>
<dbReference type="Proteomes" id="UP000276991">
    <property type="component" value="Unassembled WGS sequence"/>
</dbReference>
<reference evidence="2 3" key="1">
    <citation type="submission" date="2018-08" db="EMBL/GenBank/DDBJ databases">
        <authorList>
            <person name="Laetsch R D."/>
            <person name="Stevens L."/>
            <person name="Kumar S."/>
            <person name="Blaxter L. M."/>
        </authorList>
    </citation>
    <scope>NUCLEOTIDE SEQUENCE [LARGE SCALE GENOMIC DNA]</scope>
</reference>
<evidence type="ECO:0000256" key="1">
    <source>
        <dbReference type="SAM" id="MobiDB-lite"/>
    </source>
</evidence>
<feature type="region of interest" description="Disordered" evidence="1">
    <location>
        <begin position="1"/>
        <end position="55"/>
    </location>
</feature>
<accession>A0A498SVK0</accession>
<evidence type="ECO:0000313" key="3">
    <source>
        <dbReference type="Proteomes" id="UP000276991"/>
    </source>
</evidence>
<sequence length="55" mass="6217">MELEDDSSTLRSSIRSRRSSRLSTVSSETSDKRRSLRGRRSSMSVKEVVNGIEIT</sequence>
<dbReference type="EMBL" id="UPTC01003129">
    <property type="protein sequence ID" value="VBB34157.1"/>
    <property type="molecule type" value="Genomic_DNA"/>
</dbReference>
<feature type="non-terminal residue" evidence="2">
    <location>
        <position position="55"/>
    </location>
</feature>
<gene>
    <name evidence="2" type="ORF">NAV_LOCUS8948</name>
</gene>
<dbReference type="AlphaFoldDB" id="A0A498SVK0"/>
<keyword evidence="3" id="KW-1185">Reference proteome</keyword>